<keyword evidence="1" id="KW-1133">Transmembrane helix</keyword>
<reference evidence="2 3" key="1">
    <citation type="submission" date="2024-02" db="EMBL/GenBank/DDBJ databases">
        <title>A draft genome for the cacao thread blight pathogen Marasmius crinis-equi.</title>
        <authorList>
            <person name="Cohen S.P."/>
            <person name="Baruah I.K."/>
            <person name="Amoako-Attah I."/>
            <person name="Bukari Y."/>
            <person name="Meinhardt L.W."/>
            <person name="Bailey B.A."/>
        </authorList>
    </citation>
    <scope>NUCLEOTIDE SEQUENCE [LARGE SCALE GENOMIC DNA]</scope>
    <source>
        <strain evidence="2 3">GH-76</strain>
    </source>
</reference>
<keyword evidence="1" id="KW-0812">Transmembrane</keyword>
<accession>A0ABR3FVU4</accession>
<feature type="transmembrane region" description="Helical" evidence="1">
    <location>
        <begin position="38"/>
        <end position="61"/>
    </location>
</feature>
<name>A0ABR3FVU4_9AGAR</name>
<evidence type="ECO:0000313" key="2">
    <source>
        <dbReference type="EMBL" id="KAL0579620.1"/>
    </source>
</evidence>
<comment type="caution">
    <text evidence="2">The sequence shown here is derived from an EMBL/GenBank/DDBJ whole genome shotgun (WGS) entry which is preliminary data.</text>
</comment>
<dbReference type="EMBL" id="JBAHYK010000053">
    <property type="protein sequence ID" value="KAL0579620.1"/>
    <property type="molecule type" value="Genomic_DNA"/>
</dbReference>
<keyword evidence="3" id="KW-1185">Reference proteome</keyword>
<protein>
    <submittedName>
        <fullName evidence="2">Uncharacterized protein</fullName>
    </submittedName>
</protein>
<evidence type="ECO:0000256" key="1">
    <source>
        <dbReference type="SAM" id="Phobius"/>
    </source>
</evidence>
<dbReference type="Proteomes" id="UP001465976">
    <property type="component" value="Unassembled WGS sequence"/>
</dbReference>
<gene>
    <name evidence="2" type="ORF">V5O48_002392</name>
</gene>
<evidence type="ECO:0000313" key="3">
    <source>
        <dbReference type="Proteomes" id="UP001465976"/>
    </source>
</evidence>
<proteinExistence type="predicted"/>
<sequence>MEITWRNWSVLVKDEPESDSKRASKDEKPAEHWEKRPVWQRTALCSAFLAGGVAVASAILIARARYLRTLDVFPPLDLAAGSKKSKIPSTPNFHPRQRRVFLQSITHTRQHGVTFPLSRCTLHQGRDETELFLAIEGERGHWHIGLESGLVDGQKISPLEARDTILRQWADGPLSRDLANPVIVDGRWKKGPIKPA</sequence>
<keyword evidence="1" id="KW-0472">Membrane</keyword>
<organism evidence="2 3">
    <name type="scientific">Marasmius crinis-equi</name>
    <dbReference type="NCBI Taxonomy" id="585013"/>
    <lineage>
        <taxon>Eukaryota</taxon>
        <taxon>Fungi</taxon>
        <taxon>Dikarya</taxon>
        <taxon>Basidiomycota</taxon>
        <taxon>Agaricomycotina</taxon>
        <taxon>Agaricomycetes</taxon>
        <taxon>Agaricomycetidae</taxon>
        <taxon>Agaricales</taxon>
        <taxon>Marasmiineae</taxon>
        <taxon>Marasmiaceae</taxon>
        <taxon>Marasmius</taxon>
    </lineage>
</organism>